<evidence type="ECO:0000256" key="1">
    <source>
        <dbReference type="ARBA" id="ARBA00023015"/>
    </source>
</evidence>
<name>A0A2I8EZ35_9BURK</name>
<evidence type="ECO:0000313" key="6">
    <source>
        <dbReference type="Proteomes" id="UP000243502"/>
    </source>
</evidence>
<dbReference type="PROSITE" id="PS51118">
    <property type="entry name" value="HTH_HXLR"/>
    <property type="match status" value="1"/>
</dbReference>
<dbReference type="KEGG" id="pter:C2L65_35280"/>
<dbReference type="RefSeq" id="WP_042309739.1">
    <property type="nucleotide sequence ID" value="NZ_CP026113.1"/>
</dbReference>
<dbReference type="InterPro" id="IPR002577">
    <property type="entry name" value="HTH_HxlR"/>
</dbReference>
<keyword evidence="1" id="KW-0805">Transcription regulation</keyword>
<sequence>MYRKRFDEMNCSIARALDEVGEWWTLLIVREISQGSTRFDEFQKELGIARNVLTARLERLIELDIIERYPLAERANTYGYRLTEKGMELFPVLISLMHWGDRWLAPNGKHPVTLVDTASGEPVKPMAVQDKKGRTLCVSDVRFVPGPGATKTTRAVIDNRNQRVLGD</sequence>
<dbReference type="GO" id="GO:0003677">
    <property type="term" value="F:DNA binding"/>
    <property type="evidence" value="ECO:0007669"/>
    <property type="project" value="UniProtKB-KW"/>
</dbReference>
<protein>
    <submittedName>
        <fullName evidence="5">Transcriptional regulator</fullName>
    </submittedName>
</protein>
<evidence type="ECO:0000256" key="2">
    <source>
        <dbReference type="ARBA" id="ARBA00023125"/>
    </source>
</evidence>
<dbReference type="EMBL" id="CP026113">
    <property type="protein sequence ID" value="AUT64885.1"/>
    <property type="molecule type" value="Genomic_DNA"/>
</dbReference>
<dbReference type="Pfam" id="PF01638">
    <property type="entry name" value="HxlR"/>
    <property type="match status" value="1"/>
</dbReference>
<organism evidence="5 6">
    <name type="scientific">Paraburkholderia terrae</name>
    <dbReference type="NCBI Taxonomy" id="311230"/>
    <lineage>
        <taxon>Bacteria</taxon>
        <taxon>Pseudomonadati</taxon>
        <taxon>Pseudomonadota</taxon>
        <taxon>Betaproteobacteria</taxon>
        <taxon>Burkholderiales</taxon>
        <taxon>Burkholderiaceae</taxon>
        <taxon>Paraburkholderia</taxon>
    </lineage>
</organism>
<proteinExistence type="predicted"/>
<keyword evidence="2" id="KW-0238">DNA-binding</keyword>
<dbReference type="PANTHER" id="PTHR33204:SF18">
    <property type="entry name" value="TRANSCRIPTIONAL REGULATORY PROTEIN"/>
    <property type="match status" value="1"/>
</dbReference>
<accession>A0A2I8EZ35</accession>
<reference evidence="5 6" key="1">
    <citation type="submission" date="2018-01" db="EMBL/GenBank/DDBJ databases">
        <title>Species boundaries and ecological features among Paraburkholderia terrae DSMZ17804T, P. hospita DSMZ17164T and P. caribensis DSMZ13236T.</title>
        <authorList>
            <person name="Pratama A.A."/>
        </authorList>
    </citation>
    <scope>NUCLEOTIDE SEQUENCE [LARGE SCALE GENOMIC DNA]</scope>
    <source>
        <strain evidence="5 6">DSM 17804</strain>
    </source>
</reference>
<gene>
    <name evidence="5" type="ORF">C2L65_35280</name>
</gene>
<dbReference type="InterPro" id="IPR036388">
    <property type="entry name" value="WH-like_DNA-bd_sf"/>
</dbReference>
<evidence type="ECO:0000256" key="3">
    <source>
        <dbReference type="ARBA" id="ARBA00023163"/>
    </source>
</evidence>
<dbReference type="InterPro" id="IPR036390">
    <property type="entry name" value="WH_DNA-bd_sf"/>
</dbReference>
<dbReference type="OrthoDB" id="9807069at2"/>
<dbReference type="SUPFAM" id="SSF46785">
    <property type="entry name" value="Winged helix' DNA-binding domain"/>
    <property type="match status" value="1"/>
</dbReference>
<dbReference type="PANTHER" id="PTHR33204">
    <property type="entry name" value="TRANSCRIPTIONAL REGULATOR, MARR FAMILY"/>
    <property type="match status" value="1"/>
</dbReference>
<evidence type="ECO:0000313" key="5">
    <source>
        <dbReference type="EMBL" id="AUT64885.1"/>
    </source>
</evidence>
<keyword evidence="3" id="KW-0804">Transcription</keyword>
<dbReference type="Proteomes" id="UP000243502">
    <property type="component" value="Chromosome 3"/>
</dbReference>
<dbReference type="AlphaFoldDB" id="A0A2I8EZ35"/>
<dbReference type="Gene3D" id="1.10.10.10">
    <property type="entry name" value="Winged helix-like DNA-binding domain superfamily/Winged helix DNA-binding domain"/>
    <property type="match status" value="1"/>
</dbReference>
<evidence type="ECO:0000259" key="4">
    <source>
        <dbReference type="PROSITE" id="PS51118"/>
    </source>
</evidence>
<feature type="domain" description="HTH hxlR-type" evidence="4">
    <location>
        <begin position="11"/>
        <end position="108"/>
    </location>
</feature>